<comment type="caution">
    <text evidence="6">The sequence shown here is derived from an EMBL/GenBank/DDBJ whole genome shotgun (WGS) entry which is preliminary data.</text>
</comment>
<dbReference type="PANTHER" id="PTHR12599:SF0">
    <property type="entry name" value="PTERIN-4-ALPHA-CARBINOLAMINE DEHYDRATASE"/>
    <property type="match status" value="1"/>
</dbReference>
<evidence type="ECO:0000256" key="5">
    <source>
        <dbReference type="ARBA" id="ARBA00030497"/>
    </source>
</evidence>
<dbReference type="Gene3D" id="3.30.1360.20">
    <property type="entry name" value="Transcriptional coactivator/pterin dehydratase"/>
    <property type="match status" value="1"/>
</dbReference>
<evidence type="ECO:0000256" key="3">
    <source>
        <dbReference type="ARBA" id="ARBA00013252"/>
    </source>
</evidence>
<dbReference type="OrthoDB" id="277398at2759"/>
<comment type="similarity">
    <text evidence="2">Belongs to the pterin-4-alpha-carbinolamine dehydratase family.</text>
</comment>
<evidence type="ECO:0000256" key="1">
    <source>
        <dbReference type="ARBA" id="ARBA00001554"/>
    </source>
</evidence>
<reference evidence="6" key="1">
    <citation type="submission" date="2020-02" db="EMBL/GenBank/DDBJ databases">
        <authorList>
            <person name="Palmer J.M."/>
        </authorList>
    </citation>
    <scope>NUCLEOTIDE SEQUENCE</scope>
    <source>
        <strain evidence="6">EPUS1.4</strain>
        <tissue evidence="6">Thallus</tissue>
    </source>
</reference>
<dbReference type="PANTHER" id="PTHR12599">
    <property type="entry name" value="PTERIN-4-ALPHA-CARBINOLAMINE DEHYDRATASE"/>
    <property type="match status" value="1"/>
</dbReference>
<keyword evidence="7" id="KW-1185">Reference proteome</keyword>
<dbReference type="SUPFAM" id="SSF55248">
    <property type="entry name" value="PCD-like"/>
    <property type="match status" value="1"/>
</dbReference>
<dbReference type="Pfam" id="PF01329">
    <property type="entry name" value="Pterin_4a"/>
    <property type="match status" value="1"/>
</dbReference>
<sequence length="228" mass="25390">MPIQRTIRTTLRTSLHTWYPPRLASFSESTSRLSRAPRRRPITSTNHRYFQTLALALSRGEGEQKPASPSVTAQAYDLNIPTFDIPLDNKGTILKCNLVISSAVKNPSSLITGLSELLRRPADATDDPQTPSTPAPYWTLESTNDSIIRVFAFEAEEQARLFRDRISAISDEMDHHARMSLDSAPDSSNTEGKVTRMTVTCTTHRPPGLSMRDIRLARKINEIAEGLG</sequence>
<dbReference type="AlphaFoldDB" id="A0A8H7AKT4"/>
<name>A0A8H7AKT4_9EURO</name>
<organism evidence="6 7">
    <name type="scientific">Endocarpon pusillum</name>
    <dbReference type="NCBI Taxonomy" id="364733"/>
    <lineage>
        <taxon>Eukaryota</taxon>
        <taxon>Fungi</taxon>
        <taxon>Dikarya</taxon>
        <taxon>Ascomycota</taxon>
        <taxon>Pezizomycotina</taxon>
        <taxon>Eurotiomycetes</taxon>
        <taxon>Chaetothyriomycetidae</taxon>
        <taxon>Verrucariales</taxon>
        <taxon>Verrucariaceae</taxon>
        <taxon>Endocarpon</taxon>
    </lineage>
</organism>
<dbReference type="InterPro" id="IPR036428">
    <property type="entry name" value="PCD_sf"/>
</dbReference>
<accession>A0A8H7AKT4</accession>
<keyword evidence="4" id="KW-0456">Lyase</keyword>
<dbReference type="InterPro" id="IPR001533">
    <property type="entry name" value="Pterin_deHydtase"/>
</dbReference>
<dbReference type="Proteomes" id="UP000606974">
    <property type="component" value="Unassembled WGS sequence"/>
</dbReference>
<evidence type="ECO:0000256" key="2">
    <source>
        <dbReference type="ARBA" id="ARBA00006472"/>
    </source>
</evidence>
<protein>
    <recommendedName>
        <fullName evidence="3">4a-hydroxytetrahydrobiopterin dehydratase</fullName>
        <ecNumber evidence="3">4.2.1.96</ecNumber>
    </recommendedName>
    <alternativeName>
        <fullName evidence="5">4-alpha-hydroxy-tetrahydropterin dehydratase</fullName>
    </alternativeName>
</protein>
<gene>
    <name evidence="6" type="ORF">GJ744_008669</name>
</gene>
<evidence type="ECO:0000313" key="6">
    <source>
        <dbReference type="EMBL" id="KAF7508792.1"/>
    </source>
</evidence>
<dbReference type="EMBL" id="JAACFV010000049">
    <property type="protein sequence ID" value="KAF7508792.1"/>
    <property type="molecule type" value="Genomic_DNA"/>
</dbReference>
<proteinExistence type="inferred from homology"/>
<dbReference type="CDD" id="cd00488">
    <property type="entry name" value="PCD_DCoH"/>
    <property type="match status" value="1"/>
</dbReference>
<dbReference type="GO" id="GO:0008124">
    <property type="term" value="F:4-alpha-hydroxytetrahydrobiopterin dehydratase activity"/>
    <property type="evidence" value="ECO:0007669"/>
    <property type="project" value="UniProtKB-EC"/>
</dbReference>
<dbReference type="EC" id="4.2.1.96" evidence="3"/>
<dbReference type="GO" id="GO:0006729">
    <property type="term" value="P:tetrahydrobiopterin biosynthetic process"/>
    <property type="evidence" value="ECO:0007669"/>
    <property type="project" value="InterPro"/>
</dbReference>
<comment type="catalytic activity">
    <reaction evidence="1">
        <text>(4aS,6R)-4a-hydroxy-L-erythro-5,6,7,8-tetrahydrobiopterin = (6R)-L-erythro-6,7-dihydrobiopterin + H2O</text>
        <dbReference type="Rhea" id="RHEA:11920"/>
        <dbReference type="ChEBI" id="CHEBI:15377"/>
        <dbReference type="ChEBI" id="CHEBI:15642"/>
        <dbReference type="ChEBI" id="CHEBI:43120"/>
        <dbReference type="EC" id="4.2.1.96"/>
    </reaction>
</comment>
<evidence type="ECO:0000256" key="4">
    <source>
        <dbReference type="ARBA" id="ARBA00023239"/>
    </source>
</evidence>
<evidence type="ECO:0000313" key="7">
    <source>
        <dbReference type="Proteomes" id="UP000606974"/>
    </source>
</evidence>